<dbReference type="OrthoDB" id="2543932at2"/>
<dbReference type="SUPFAM" id="SSF52172">
    <property type="entry name" value="CheY-like"/>
    <property type="match status" value="1"/>
</dbReference>
<dbReference type="Gene3D" id="1.10.10.60">
    <property type="entry name" value="Homeodomain-like"/>
    <property type="match status" value="2"/>
</dbReference>
<evidence type="ECO:0000313" key="8">
    <source>
        <dbReference type="Proteomes" id="UP000256977"/>
    </source>
</evidence>
<dbReference type="InterPro" id="IPR011006">
    <property type="entry name" value="CheY-like_superfamily"/>
</dbReference>
<proteinExistence type="predicted"/>
<dbReference type="PANTHER" id="PTHR43280">
    <property type="entry name" value="ARAC-FAMILY TRANSCRIPTIONAL REGULATOR"/>
    <property type="match status" value="1"/>
</dbReference>
<keyword evidence="2" id="KW-0238">DNA-binding</keyword>
<reference evidence="7 8" key="1">
    <citation type="submission" date="2018-07" db="EMBL/GenBank/DDBJ databases">
        <title>Genomic Encyclopedia of Type Strains, Phase III (KMG-III): the genomes of soil and plant-associated and newly described type strains.</title>
        <authorList>
            <person name="Whitman W."/>
        </authorList>
    </citation>
    <scope>NUCLEOTIDE SEQUENCE [LARGE SCALE GENOMIC DNA]</scope>
    <source>
        <strain evidence="7 8">CECT 7287</strain>
    </source>
</reference>
<name>A0A3D9JRI4_9BACL</name>
<protein>
    <submittedName>
        <fullName evidence="7">Two-component system response regulator YesN</fullName>
    </submittedName>
</protein>
<evidence type="ECO:0000256" key="4">
    <source>
        <dbReference type="PROSITE-ProRule" id="PRU00169"/>
    </source>
</evidence>
<dbReference type="PROSITE" id="PS00041">
    <property type="entry name" value="HTH_ARAC_FAMILY_1"/>
    <property type="match status" value="1"/>
</dbReference>
<evidence type="ECO:0000256" key="3">
    <source>
        <dbReference type="ARBA" id="ARBA00023163"/>
    </source>
</evidence>
<dbReference type="InterPro" id="IPR018060">
    <property type="entry name" value="HTH_AraC"/>
</dbReference>
<evidence type="ECO:0000256" key="2">
    <source>
        <dbReference type="ARBA" id="ARBA00023125"/>
    </source>
</evidence>
<organism evidence="7 8">
    <name type="scientific">Cohnella phaseoli</name>
    <dbReference type="NCBI Taxonomy" id="456490"/>
    <lineage>
        <taxon>Bacteria</taxon>
        <taxon>Bacillati</taxon>
        <taxon>Bacillota</taxon>
        <taxon>Bacilli</taxon>
        <taxon>Bacillales</taxon>
        <taxon>Paenibacillaceae</taxon>
        <taxon>Cohnella</taxon>
    </lineage>
</organism>
<comment type="caution">
    <text evidence="7">The sequence shown here is derived from an EMBL/GenBank/DDBJ whole genome shotgun (WGS) entry which is preliminary data.</text>
</comment>
<dbReference type="SMART" id="SM00342">
    <property type="entry name" value="HTH_ARAC"/>
    <property type="match status" value="1"/>
</dbReference>
<dbReference type="InterPro" id="IPR009057">
    <property type="entry name" value="Homeodomain-like_sf"/>
</dbReference>
<dbReference type="SUPFAM" id="SSF46689">
    <property type="entry name" value="Homeodomain-like"/>
    <property type="match status" value="2"/>
</dbReference>
<dbReference type="RefSeq" id="WP_116061443.1">
    <property type="nucleotide sequence ID" value="NZ_QRDZ01000011.1"/>
</dbReference>
<dbReference type="SMART" id="SM00448">
    <property type="entry name" value="REC"/>
    <property type="match status" value="1"/>
</dbReference>
<keyword evidence="4" id="KW-0597">Phosphoprotein</keyword>
<accession>A0A3D9JRI4</accession>
<evidence type="ECO:0000259" key="5">
    <source>
        <dbReference type="PROSITE" id="PS01124"/>
    </source>
</evidence>
<evidence type="ECO:0000259" key="6">
    <source>
        <dbReference type="PROSITE" id="PS50110"/>
    </source>
</evidence>
<dbReference type="InterPro" id="IPR001789">
    <property type="entry name" value="Sig_transdc_resp-reg_receiver"/>
</dbReference>
<feature type="domain" description="HTH araC/xylS-type" evidence="5">
    <location>
        <begin position="438"/>
        <end position="535"/>
    </location>
</feature>
<dbReference type="Gene3D" id="3.40.50.2300">
    <property type="match status" value="1"/>
</dbReference>
<feature type="domain" description="Response regulatory" evidence="6">
    <location>
        <begin position="3"/>
        <end position="120"/>
    </location>
</feature>
<dbReference type="PROSITE" id="PS50110">
    <property type="entry name" value="RESPONSE_REGULATORY"/>
    <property type="match status" value="1"/>
</dbReference>
<dbReference type="EMBL" id="QRDZ01000011">
    <property type="protein sequence ID" value="RED76638.1"/>
    <property type="molecule type" value="Genomic_DNA"/>
</dbReference>
<dbReference type="GO" id="GO:0043565">
    <property type="term" value="F:sequence-specific DNA binding"/>
    <property type="evidence" value="ECO:0007669"/>
    <property type="project" value="InterPro"/>
</dbReference>
<keyword evidence="8" id="KW-1185">Reference proteome</keyword>
<dbReference type="GO" id="GO:0000160">
    <property type="term" value="P:phosphorelay signal transduction system"/>
    <property type="evidence" value="ECO:0007669"/>
    <property type="project" value="InterPro"/>
</dbReference>
<dbReference type="InterPro" id="IPR018062">
    <property type="entry name" value="HTH_AraC-typ_CS"/>
</dbReference>
<dbReference type="PANTHER" id="PTHR43280:SF28">
    <property type="entry name" value="HTH-TYPE TRANSCRIPTIONAL ACTIVATOR RHAS"/>
    <property type="match status" value="1"/>
</dbReference>
<evidence type="ECO:0000256" key="1">
    <source>
        <dbReference type="ARBA" id="ARBA00023015"/>
    </source>
</evidence>
<gene>
    <name evidence="7" type="ORF">DFP98_11122</name>
</gene>
<dbReference type="Pfam" id="PF12833">
    <property type="entry name" value="HTH_18"/>
    <property type="match status" value="1"/>
</dbReference>
<dbReference type="AlphaFoldDB" id="A0A3D9JRI4"/>
<sequence length="542" mass="61691">MYRVLVVDNEPIIVDGLVDLFAEAEDLDLEIFKAESAQEALVLLQENAMDVVFADIHMPGMDGLELQRRIAERWPRCRVIFLTGFNDFEYVQTALRNGGADYILKTESDDRILEALRSALDGLRSFDEQHRYLSDAKRSMEMALPLLQRERIVSLLDGEIAAEQSGLDELGTTLRADSAVLLIVGRIDEGWTSFSASDRMLLMYAAHNIAQEYCSDSVIFHILYDHTKFVWMSQPKNDKAQEEAWSGVLNPLHEKLDSIQTTCRGLLKLSLSFAAASAPCPWNEVPVVFSRLTDLLRGGLGLGKEALLTDDSASLLPRSKTSDAFRLQRGHLNLLEQYLESGDGERFADLCRAVLQGATPDYLSYAEAYYGVLSVVLGFAKRLNPDKESVNRLDLEELMRIDLQPTWEAAAVRFETAASRLAMERRTEQDENTHFLIERLHQHIRESLDQDLSLNRLSEVVHLNPSYLSRLYKQIEGRGLTEYIANRRIERAMELLARTPLKIHEIAVRVGLESGYFIKLFKRTSKMTPQEFREKHQRSFSD</sequence>
<dbReference type="CDD" id="cd17536">
    <property type="entry name" value="REC_YesN-like"/>
    <property type="match status" value="1"/>
</dbReference>
<feature type="modified residue" description="4-aspartylphosphate" evidence="4">
    <location>
        <position position="55"/>
    </location>
</feature>
<dbReference type="Pfam" id="PF00072">
    <property type="entry name" value="Response_reg"/>
    <property type="match status" value="1"/>
</dbReference>
<keyword evidence="1" id="KW-0805">Transcription regulation</keyword>
<keyword evidence="3" id="KW-0804">Transcription</keyword>
<dbReference type="PROSITE" id="PS01124">
    <property type="entry name" value="HTH_ARAC_FAMILY_2"/>
    <property type="match status" value="1"/>
</dbReference>
<dbReference type="Proteomes" id="UP000256977">
    <property type="component" value="Unassembled WGS sequence"/>
</dbReference>
<evidence type="ECO:0000313" key="7">
    <source>
        <dbReference type="EMBL" id="RED76638.1"/>
    </source>
</evidence>
<dbReference type="GO" id="GO:0003700">
    <property type="term" value="F:DNA-binding transcription factor activity"/>
    <property type="evidence" value="ECO:0007669"/>
    <property type="project" value="InterPro"/>
</dbReference>